<feature type="domain" description="RRM" evidence="11">
    <location>
        <begin position="136"/>
        <end position="217"/>
    </location>
</feature>
<dbReference type="AlphaFoldDB" id="A0A7M4EYH2"/>
<dbReference type="SMART" id="SM00360">
    <property type="entry name" value="RRM"/>
    <property type="match status" value="3"/>
</dbReference>
<reference evidence="12" key="2">
    <citation type="submission" date="2025-09" db="UniProtKB">
        <authorList>
            <consortium name="Ensembl"/>
        </authorList>
    </citation>
    <scope>IDENTIFICATION</scope>
</reference>
<feature type="domain" description="RRM" evidence="11">
    <location>
        <begin position="354"/>
        <end position="432"/>
    </location>
</feature>
<organism evidence="12 13">
    <name type="scientific">Crocodylus porosus</name>
    <name type="common">Saltwater crocodile</name>
    <name type="synonym">Estuarine crocodile</name>
    <dbReference type="NCBI Taxonomy" id="8502"/>
    <lineage>
        <taxon>Eukaryota</taxon>
        <taxon>Metazoa</taxon>
        <taxon>Chordata</taxon>
        <taxon>Craniata</taxon>
        <taxon>Vertebrata</taxon>
        <taxon>Euteleostomi</taxon>
        <taxon>Archelosauria</taxon>
        <taxon>Archosauria</taxon>
        <taxon>Crocodylia</taxon>
        <taxon>Longirostres</taxon>
        <taxon>Crocodylidae</taxon>
        <taxon>Crocodylus</taxon>
    </lineage>
</organism>
<gene>
    <name evidence="12" type="primary">CELF5</name>
</gene>
<evidence type="ECO:0000256" key="3">
    <source>
        <dbReference type="ARBA" id="ARBA00009621"/>
    </source>
</evidence>
<dbReference type="GO" id="GO:0006397">
    <property type="term" value="P:mRNA processing"/>
    <property type="evidence" value="ECO:0007669"/>
    <property type="project" value="UniProtKB-KW"/>
</dbReference>
<evidence type="ECO:0000256" key="6">
    <source>
        <dbReference type="ARBA" id="ARBA00022737"/>
    </source>
</evidence>
<evidence type="ECO:0000313" key="13">
    <source>
        <dbReference type="Proteomes" id="UP000594220"/>
    </source>
</evidence>
<keyword evidence="4" id="KW-0963">Cytoplasm</keyword>
<dbReference type="InterPro" id="IPR012677">
    <property type="entry name" value="Nucleotide-bd_a/b_plait_sf"/>
</dbReference>
<dbReference type="SUPFAM" id="SSF54928">
    <property type="entry name" value="RNA-binding domain, RBD"/>
    <property type="match status" value="2"/>
</dbReference>
<feature type="compositionally biased region" description="Low complexity" evidence="10">
    <location>
        <begin position="12"/>
        <end position="26"/>
    </location>
</feature>
<dbReference type="GO" id="GO:0003723">
    <property type="term" value="F:RNA binding"/>
    <property type="evidence" value="ECO:0007669"/>
    <property type="project" value="UniProtKB-UniRule"/>
</dbReference>
<feature type="compositionally biased region" description="Basic and acidic residues" evidence="10">
    <location>
        <begin position="1"/>
        <end position="11"/>
    </location>
</feature>
<name>A0A7M4EYH2_CROPO</name>
<dbReference type="InterPro" id="IPR000504">
    <property type="entry name" value="RRM_dom"/>
</dbReference>
<evidence type="ECO:0000256" key="7">
    <source>
        <dbReference type="ARBA" id="ARBA00022884"/>
    </source>
</evidence>
<evidence type="ECO:0000256" key="10">
    <source>
        <dbReference type="SAM" id="MobiDB-lite"/>
    </source>
</evidence>
<dbReference type="InterPro" id="IPR034648">
    <property type="entry name" value="CELF3/4/5/6_RRM1"/>
</dbReference>
<dbReference type="GO" id="GO:0005737">
    <property type="term" value="C:cytoplasm"/>
    <property type="evidence" value="ECO:0007669"/>
    <property type="project" value="UniProtKB-SubCell"/>
</dbReference>
<proteinExistence type="inferred from homology"/>
<evidence type="ECO:0000256" key="5">
    <source>
        <dbReference type="ARBA" id="ARBA00022664"/>
    </source>
</evidence>
<sequence length="439" mass="47559">MARLSEGEARRQPQPQLLQPRAAPMSGSGGSSEPPAPQPDSMKDLDAIKLFVGQIPRNLEERDLKPLFEQFGKIYELTVLKDRYTGMHKGCAFLTYCARDSAIKAQTALHEQKTLPGMARPIQVKPADSESRGGDRKLFVGMLNKQQSEDDVLRLFEPFGVIDECTVLRGPDGNSKGCAFVKFSSHTEAQAAIHALHGSQTMPLMQQQTTVLSTSHGSYLSPSVTFSPCHIQQIGAVSLNGLPATPIAPASGLHSPPLLGTAAVPGLVAPIANGFTGVVPFPNGHPTLETVYTNGLVPYPAQSPSVAETLHPAFTGVQQYAAVYPTTTITPIAQTVPQPPPLLQQQQREGPEGCNLFIYHLPQEFGDNELMQMFLPFGNIISSKVFMDRATNQSKCFGFVSFDNPSSAQTAIQAMNGFQIGMKRLKVQLKRPKDASHPY</sequence>
<dbReference type="FunFam" id="3.30.70.330:FF:000010">
    <property type="entry name" value="CUGBP Elav-like family member 4 isoform 3"/>
    <property type="match status" value="1"/>
</dbReference>
<keyword evidence="13" id="KW-1185">Reference proteome</keyword>
<dbReference type="Pfam" id="PF00076">
    <property type="entry name" value="RRM_1"/>
    <property type="match status" value="3"/>
</dbReference>
<feature type="region of interest" description="Disordered" evidence="10">
    <location>
        <begin position="1"/>
        <end position="42"/>
    </location>
</feature>
<protein>
    <submittedName>
        <fullName evidence="12">CUGBP Elav-like family member 5</fullName>
    </submittedName>
</protein>
<dbReference type="OMA" id="QYAAMYP"/>
<dbReference type="PROSITE" id="PS50102">
    <property type="entry name" value="RRM"/>
    <property type="match status" value="3"/>
</dbReference>
<feature type="domain" description="RRM" evidence="11">
    <location>
        <begin position="48"/>
        <end position="129"/>
    </location>
</feature>
<dbReference type="CDD" id="cd12639">
    <property type="entry name" value="RRM3_CELF3_4_5_6"/>
    <property type="match status" value="1"/>
</dbReference>
<keyword evidence="5" id="KW-0507">mRNA processing</keyword>
<dbReference type="CDD" id="cd12632">
    <property type="entry name" value="RRM1_CELF3_4_5_6"/>
    <property type="match status" value="1"/>
</dbReference>
<dbReference type="FunFam" id="3.30.70.330:FF:000069">
    <property type="entry name" value="CUGBP Elav-like family member 5 isoform X1"/>
    <property type="match status" value="1"/>
</dbReference>
<dbReference type="Ensembl" id="ENSCPRT00005019575.1">
    <property type="protein sequence ID" value="ENSCPRP00005016703.1"/>
    <property type="gene ID" value="ENSCPRG00005011647.1"/>
</dbReference>
<dbReference type="InterPro" id="IPR035979">
    <property type="entry name" value="RBD_domain_sf"/>
</dbReference>
<evidence type="ECO:0000256" key="1">
    <source>
        <dbReference type="ARBA" id="ARBA00004123"/>
    </source>
</evidence>
<evidence type="ECO:0000256" key="8">
    <source>
        <dbReference type="ARBA" id="ARBA00023242"/>
    </source>
</evidence>
<dbReference type="GO" id="GO:0000381">
    <property type="term" value="P:regulation of alternative mRNA splicing, via spliceosome"/>
    <property type="evidence" value="ECO:0007669"/>
    <property type="project" value="Ensembl"/>
</dbReference>
<dbReference type="Proteomes" id="UP000594220">
    <property type="component" value="Unplaced"/>
</dbReference>
<comment type="similarity">
    <text evidence="3">Belongs to the CELF/BRUNOL family.</text>
</comment>
<evidence type="ECO:0000256" key="2">
    <source>
        <dbReference type="ARBA" id="ARBA00004496"/>
    </source>
</evidence>
<dbReference type="GeneTree" id="ENSGT00940000154201"/>
<dbReference type="GO" id="GO:0005634">
    <property type="term" value="C:nucleus"/>
    <property type="evidence" value="ECO:0007669"/>
    <property type="project" value="UniProtKB-SubCell"/>
</dbReference>
<dbReference type="Gene3D" id="3.30.70.330">
    <property type="match status" value="3"/>
</dbReference>
<evidence type="ECO:0000256" key="4">
    <source>
        <dbReference type="ARBA" id="ARBA00022490"/>
    </source>
</evidence>
<dbReference type="CDD" id="cd12635">
    <property type="entry name" value="RRM2_CELF3_4_5_6"/>
    <property type="match status" value="1"/>
</dbReference>
<keyword evidence="6" id="KW-0677">Repeat</keyword>
<reference evidence="12" key="1">
    <citation type="submission" date="2025-08" db="UniProtKB">
        <authorList>
            <consortium name="Ensembl"/>
        </authorList>
    </citation>
    <scope>IDENTIFICATION</scope>
</reference>
<comment type="subcellular location">
    <subcellularLocation>
        <location evidence="2">Cytoplasm</location>
    </subcellularLocation>
    <subcellularLocation>
        <location evidence="1">Nucleus</location>
    </subcellularLocation>
</comment>
<keyword evidence="7 9" id="KW-0694">RNA-binding</keyword>
<dbReference type="FunFam" id="3.30.70.330:FF:000198">
    <property type="entry name" value="CUGBP Elav-like family member 6 isoform X3"/>
    <property type="match status" value="1"/>
</dbReference>
<evidence type="ECO:0000259" key="11">
    <source>
        <dbReference type="PROSITE" id="PS50102"/>
    </source>
</evidence>
<keyword evidence="8" id="KW-0539">Nucleus</keyword>
<accession>A0A7M4EYH2</accession>
<evidence type="ECO:0000313" key="12">
    <source>
        <dbReference type="Ensembl" id="ENSCPRP00005016703.1"/>
    </source>
</evidence>
<evidence type="ECO:0000256" key="9">
    <source>
        <dbReference type="PROSITE-ProRule" id="PRU00176"/>
    </source>
</evidence>
<dbReference type="PANTHER" id="PTHR24012">
    <property type="entry name" value="RNA BINDING PROTEIN"/>
    <property type="match status" value="1"/>
</dbReference>